<dbReference type="EMBL" id="RBLJ01000005">
    <property type="protein sequence ID" value="RKS54719.1"/>
    <property type="molecule type" value="Genomic_DNA"/>
</dbReference>
<proteinExistence type="predicted"/>
<evidence type="ECO:0000313" key="2">
    <source>
        <dbReference type="EMBL" id="RKS54719.1"/>
    </source>
</evidence>
<organism evidence="2 3">
    <name type="scientific">Photorhabdus asymbiotica</name>
    <dbReference type="NCBI Taxonomy" id="291112"/>
    <lineage>
        <taxon>Bacteria</taxon>
        <taxon>Pseudomonadati</taxon>
        <taxon>Pseudomonadota</taxon>
        <taxon>Gammaproteobacteria</taxon>
        <taxon>Enterobacterales</taxon>
        <taxon>Morganellaceae</taxon>
        <taxon>Photorhabdus</taxon>
    </lineage>
</organism>
<feature type="domain" description="Phage tail collar" evidence="1">
    <location>
        <begin position="12"/>
        <end position="59"/>
    </location>
</feature>
<dbReference type="Pfam" id="PF07484">
    <property type="entry name" value="Collar"/>
    <property type="match status" value="1"/>
</dbReference>
<sequence>MSISVLEEIPVGIPLPWPTNIPPNGWVKCNGAIFDKSLYPKLAEVYPSGRLPDLRGEFIRGWDDGRGVDIGRYLLSDQLADVAPHNHRLSRMWSNSSAATADGLGTPNYILNSVTKEANYGIDSRRLGIATGMGNGGFGYMDNAIFASTGTETRPRNVAFNYIVRIA</sequence>
<dbReference type="InterPro" id="IPR051934">
    <property type="entry name" value="Phage_Tail_Fiber_Structural"/>
</dbReference>
<keyword evidence="3" id="KW-1185">Reference proteome</keyword>
<comment type="caution">
    <text evidence="2">The sequence shown here is derived from an EMBL/GenBank/DDBJ whole genome shotgun (WGS) entry which is preliminary data.</text>
</comment>
<evidence type="ECO:0000259" key="1">
    <source>
        <dbReference type="Pfam" id="PF07484"/>
    </source>
</evidence>
<dbReference type="Gene3D" id="3.90.1340.10">
    <property type="entry name" value="Phage tail collar domain"/>
    <property type="match status" value="1"/>
</dbReference>
<dbReference type="Proteomes" id="UP000280955">
    <property type="component" value="Unassembled WGS sequence"/>
</dbReference>
<accession>A0ABX9SHA0</accession>
<dbReference type="InterPro" id="IPR011083">
    <property type="entry name" value="Phage_tail_collar_dom"/>
</dbReference>
<name>A0ABX9SHA0_9GAMM</name>
<dbReference type="PANTHER" id="PTHR35191">
    <property type="entry name" value="PROPHAGE SIDE TAIL FIBER PROTEIN HOMOLOG STFQ-RELATED"/>
    <property type="match status" value="1"/>
</dbReference>
<dbReference type="RefSeq" id="WP_012776210.1">
    <property type="nucleotide sequence ID" value="NZ_CAWQMT010000005.1"/>
</dbReference>
<reference evidence="2 3" key="1">
    <citation type="submission" date="2018-10" db="EMBL/GenBank/DDBJ databases">
        <title>Genomic Encyclopedia of Archaeal and Bacterial Type Strains, Phase II (KMG-II): from individual species to whole genera.</title>
        <authorList>
            <person name="Goeker M."/>
        </authorList>
    </citation>
    <scope>NUCLEOTIDE SEQUENCE [LARGE SCALE GENOMIC DNA]</scope>
    <source>
        <strain evidence="2 3">DSM 15149</strain>
    </source>
</reference>
<dbReference type="PANTHER" id="PTHR35191:SF1">
    <property type="entry name" value="PROPHAGE SIDE TAIL FIBER PROTEIN HOMOLOG STFQ-RELATED"/>
    <property type="match status" value="1"/>
</dbReference>
<evidence type="ECO:0000313" key="3">
    <source>
        <dbReference type="Proteomes" id="UP000280955"/>
    </source>
</evidence>
<dbReference type="SUPFAM" id="SSF88874">
    <property type="entry name" value="Receptor-binding domain of short tail fibre protein gp12"/>
    <property type="match status" value="1"/>
</dbReference>
<gene>
    <name evidence="2" type="ORF">BDD30_4309</name>
</gene>
<protein>
    <submittedName>
        <fullName evidence="2">Tail collar domain</fullName>
    </submittedName>
</protein>
<dbReference type="InterPro" id="IPR037053">
    <property type="entry name" value="Phage_tail_collar_dom_sf"/>
</dbReference>